<accession>A0A6L5Z5Y8</accession>
<sequence length="225" mass="24121">MRRLIFPLFLGLGGAAVLVALCVWQVQRLQWKQAMLAEIAARLEQPAGALPAAPSAEADRHAPVAVAGRFGTGAAHVLTSQRRGGPGYLVVQAFETEAGRRILVDRGYVPEADKAAGFDQGPVTVTGHLAWPRETDMFTPEPNLARNIWFARDVDAMAAALDTEPVLVVAAVPTGDPAPRPVPVGIDVPNNHLTYAITWGTLAVFWLAMTGVLVYRITRTEVARG</sequence>
<dbReference type="CDD" id="cd06662">
    <property type="entry name" value="SURF1"/>
    <property type="match status" value="1"/>
</dbReference>
<dbReference type="AlphaFoldDB" id="A0A6L5Z5Y8"/>
<evidence type="ECO:0000313" key="7">
    <source>
        <dbReference type="EMBL" id="MSU91490.1"/>
    </source>
</evidence>
<comment type="similarity">
    <text evidence="2 6">Belongs to the SURF1 family.</text>
</comment>
<dbReference type="InterPro" id="IPR002994">
    <property type="entry name" value="Surf1/Shy1"/>
</dbReference>
<keyword evidence="4 6" id="KW-1133">Transmembrane helix</keyword>
<dbReference type="PANTHER" id="PTHR23427:SF2">
    <property type="entry name" value="SURFEIT LOCUS PROTEIN 1"/>
    <property type="match status" value="1"/>
</dbReference>
<evidence type="ECO:0000256" key="3">
    <source>
        <dbReference type="ARBA" id="ARBA00022692"/>
    </source>
</evidence>
<dbReference type="EMBL" id="WIND01000020">
    <property type="protein sequence ID" value="MSU91490.1"/>
    <property type="molecule type" value="Genomic_DNA"/>
</dbReference>
<organism evidence="7 8">
    <name type="scientific">Halovulum marinum</name>
    <dbReference type="NCBI Taxonomy" id="2662447"/>
    <lineage>
        <taxon>Bacteria</taxon>
        <taxon>Pseudomonadati</taxon>
        <taxon>Pseudomonadota</taxon>
        <taxon>Alphaproteobacteria</taxon>
        <taxon>Rhodobacterales</taxon>
        <taxon>Paracoccaceae</taxon>
        <taxon>Halovulum</taxon>
    </lineage>
</organism>
<comment type="caution">
    <text evidence="7">The sequence shown here is derived from an EMBL/GenBank/DDBJ whole genome shotgun (WGS) entry which is preliminary data.</text>
</comment>
<evidence type="ECO:0000256" key="1">
    <source>
        <dbReference type="ARBA" id="ARBA00004370"/>
    </source>
</evidence>
<dbReference type="PANTHER" id="PTHR23427">
    <property type="entry name" value="SURFEIT LOCUS PROTEIN"/>
    <property type="match status" value="1"/>
</dbReference>
<keyword evidence="8" id="KW-1185">Reference proteome</keyword>
<dbReference type="PROSITE" id="PS50895">
    <property type="entry name" value="SURF1"/>
    <property type="match status" value="1"/>
</dbReference>
<keyword evidence="6" id="KW-1003">Cell membrane</keyword>
<evidence type="ECO:0000256" key="4">
    <source>
        <dbReference type="ARBA" id="ARBA00022989"/>
    </source>
</evidence>
<dbReference type="Proteomes" id="UP000474957">
    <property type="component" value="Unassembled WGS sequence"/>
</dbReference>
<dbReference type="InterPro" id="IPR045214">
    <property type="entry name" value="Surf1/Surf4"/>
</dbReference>
<feature type="transmembrane region" description="Helical" evidence="6">
    <location>
        <begin position="193"/>
        <end position="215"/>
    </location>
</feature>
<keyword evidence="3 6" id="KW-0812">Transmembrane</keyword>
<gene>
    <name evidence="7" type="ORF">GE300_18075</name>
</gene>
<comment type="caution">
    <text evidence="6">Lacks conserved residue(s) required for the propagation of feature annotation.</text>
</comment>
<protein>
    <recommendedName>
        <fullName evidence="6">SURF1-like protein</fullName>
    </recommendedName>
</protein>
<evidence type="ECO:0000313" key="8">
    <source>
        <dbReference type="Proteomes" id="UP000474957"/>
    </source>
</evidence>
<evidence type="ECO:0000256" key="2">
    <source>
        <dbReference type="ARBA" id="ARBA00007165"/>
    </source>
</evidence>
<evidence type="ECO:0000256" key="5">
    <source>
        <dbReference type="ARBA" id="ARBA00023136"/>
    </source>
</evidence>
<evidence type="ECO:0000256" key="6">
    <source>
        <dbReference type="RuleBase" id="RU363076"/>
    </source>
</evidence>
<proteinExistence type="inferred from homology"/>
<dbReference type="RefSeq" id="WP_154448701.1">
    <property type="nucleotide sequence ID" value="NZ_WIND01000020.1"/>
</dbReference>
<keyword evidence="5 6" id="KW-0472">Membrane</keyword>
<reference evidence="7 8" key="1">
    <citation type="submission" date="2019-10" db="EMBL/GenBank/DDBJ databases">
        <title>Cognatihalovulum marinum gen. nov. sp. nov., a new member of the family Rhodobacteraceae isolated from deep seawater of the Northwest Indian Ocean.</title>
        <authorList>
            <person name="Ruan C."/>
            <person name="Wang J."/>
            <person name="Zheng X."/>
            <person name="Song L."/>
            <person name="Zhu Y."/>
            <person name="Huang Y."/>
            <person name="Lu Z."/>
            <person name="Du W."/>
            <person name="Huang L."/>
            <person name="Dai X."/>
        </authorList>
    </citation>
    <scope>NUCLEOTIDE SEQUENCE [LARGE SCALE GENOMIC DNA]</scope>
    <source>
        <strain evidence="7 8">2CG4</strain>
    </source>
</reference>
<comment type="subcellular location">
    <subcellularLocation>
        <location evidence="6">Cell membrane</location>
        <topology evidence="6">Multi-pass membrane protein</topology>
    </subcellularLocation>
    <subcellularLocation>
        <location evidence="1">Membrane</location>
    </subcellularLocation>
</comment>
<name>A0A6L5Z5Y8_9RHOB</name>
<dbReference type="Pfam" id="PF02104">
    <property type="entry name" value="SURF1"/>
    <property type="match status" value="1"/>
</dbReference>
<dbReference type="GO" id="GO:0005886">
    <property type="term" value="C:plasma membrane"/>
    <property type="evidence" value="ECO:0007669"/>
    <property type="project" value="UniProtKB-SubCell"/>
</dbReference>